<dbReference type="EMBL" id="GG738882">
    <property type="protein sequence ID" value="EFC42005.1"/>
    <property type="molecule type" value="Genomic_DNA"/>
</dbReference>
<dbReference type="SMART" id="SM00248">
    <property type="entry name" value="ANK"/>
    <property type="match status" value="4"/>
</dbReference>
<gene>
    <name evidence="6" type="ORF">NAEGRDRAFT_58686</name>
</gene>
<dbReference type="RefSeq" id="XP_002674749.1">
    <property type="nucleotide sequence ID" value="XM_002674703.1"/>
</dbReference>
<dbReference type="PROSITE" id="PS50048">
    <property type="entry name" value="ZN2_CY6_FUNGAL_2"/>
    <property type="match status" value="1"/>
</dbReference>
<reference evidence="6 7" key="1">
    <citation type="journal article" date="2010" name="Cell">
        <title>The genome of Naegleria gruberi illuminates early eukaryotic versatility.</title>
        <authorList>
            <person name="Fritz-Laylin L.K."/>
            <person name="Prochnik S.E."/>
            <person name="Ginger M.L."/>
            <person name="Dacks J.B."/>
            <person name="Carpenter M.L."/>
            <person name="Field M.C."/>
            <person name="Kuo A."/>
            <person name="Paredez A."/>
            <person name="Chapman J."/>
            <person name="Pham J."/>
            <person name="Shu S."/>
            <person name="Neupane R."/>
            <person name="Cipriano M."/>
            <person name="Mancuso J."/>
            <person name="Tu H."/>
            <person name="Salamov A."/>
            <person name="Lindquist E."/>
            <person name="Shapiro H."/>
            <person name="Lucas S."/>
            <person name="Grigoriev I.V."/>
            <person name="Cande W.Z."/>
            <person name="Fulton C."/>
            <person name="Rokhsar D.S."/>
            <person name="Dawson S.C."/>
        </authorList>
    </citation>
    <scope>NUCLEOTIDE SEQUENCE [LARGE SCALE GENOMIC DNA]</scope>
    <source>
        <strain evidence="6 7">NEG-M</strain>
    </source>
</reference>
<dbReference type="GeneID" id="8851653"/>
<sequence length="609" mass="68263">MTSQSTTNYYHTDHAQYHSFSNEVGVSSALPPKMQQKKRHNTTASTSSSSSSSSNEHTTILEIASGEALSSTTNGITPATPIPVRQYQQPTIQPILTMNSNTIQPHQQQQQHGYFMNGSTQSSFDNTQMQSHQGHVMIMMDDDKGEAKKRKRRNQAKSACEQCRRAHTACTDQKPCLRCVKLGLQCVEAPKKKQKPNGKSSSGNNSPPPTNVNNTYSTDTSPYGSDLSSLATRIQNIPNMNPIASEQHQHESVMNSAGKSSSSSSSSDGDYSSGTTNSPTQQTTSYPPQVPTIQTPQPSFAINRLTPLSVSQFQTLIKEGNVEKVHQVCEISYQLITMSVDEIKTIYPVLVPAGQEQLTFNTNRNGFLLAYLYGKFNIMNAMRDILWKQYRSEYFSFLFKLISFDDDKALIRMYLQGIQYDLNTVENEKSIGLLSFCACCGRIEIFKLLCEEFQCSLFQVRNEKYLPIHFACSYSNVEIAEYILQKYPIQLDIQVNNNSSPLLVSAAYGSLKSIKFLIDRGANVNLCDIDGLYAIHYAVKYNHFAVVQYLAQHNADFSVKNNSGQTIFDFATDSDKKFMLELIVQNKNLNDRILLQEDIIKNMKPTSCK</sequence>
<organism evidence="7">
    <name type="scientific">Naegleria gruberi</name>
    <name type="common">Amoeba</name>
    <dbReference type="NCBI Taxonomy" id="5762"/>
    <lineage>
        <taxon>Eukaryota</taxon>
        <taxon>Discoba</taxon>
        <taxon>Heterolobosea</taxon>
        <taxon>Tetramitia</taxon>
        <taxon>Eutetramitia</taxon>
        <taxon>Vahlkampfiidae</taxon>
        <taxon>Naegleria</taxon>
    </lineage>
</organism>
<protein>
    <submittedName>
        <fullName evidence="6">Ankyrin domain-containing protein</fullName>
    </submittedName>
</protein>
<dbReference type="Pfam" id="PF00172">
    <property type="entry name" value="Zn_clus"/>
    <property type="match status" value="1"/>
</dbReference>
<dbReference type="GO" id="GO:0008270">
    <property type="term" value="F:zinc ion binding"/>
    <property type="evidence" value="ECO:0007669"/>
    <property type="project" value="InterPro"/>
</dbReference>
<dbReference type="InParanoid" id="D2VML5"/>
<dbReference type="STRING" id="5762.D2VML5"/>
<evidence type="ECO:0000313" key="7">
    <source>
        <dbReference type="Proteomes" id="UP000006671"/>
    </source>
</evidence>
<keyword evidence="1" id="KW-0677">Repeat</keyword>
<dbReference type="PROSITE" id="PS00463">
    <property type="entry name" value="ZN2_CY6_FUNGAL_1"/>
    <property type="match status" value="1"/>
</dbReference>
<accession>D2VML5</accession>
<proteinExistence type="predicted"/>
<dbReference type="Gene3D" id="1.25.40.20">
    <property type="entry name" value="Ankyrin repeat-containing domain"/>
    <property type="match status" value="1"/>
</dbReference>
<feature type="compositionally biased region" description="Polar residues" evidence="4">
    <location>
        <begin position="247"/>
        <end position="259"/>
    </location>
</feature>
<dbReference type="SMART" id="SM00066">
    <property type="entry name" value="GAL4"/>
    <property type="match status" value="1"/>
</dbReference>
<dbReference type="CDD" id="cd00067">
    <property type="entry name" value="GAL4"/>
    <property type="match status" value="1"/>
</dbReference>
<evidence type="ECO:0000256" key="4">
    <source>
        <dbReference type="SAM" id="MobiDB-lite"/>
    </source>
</evidence>
<dbReference type="SUPFAM" id="SSF57701">
    <property type="entry name" value="Zn2/Cys6 DNA-binding domain"/>
    <property type="match status" value="1"/>
</dbReference>
<keyword evidence="7" id="KW-1185">Reference proteome</keyword>
<feature type="region of interest" description="Disordered" evidence="4">
    <location>
        <begin position="191"/>
        <end position="227"/>
    </location>
</feature>
<dbReference type="InterPro" id="IPR002110">
    <property type="entry name" value="Ankyrin_rpt"/>
</dbReference>
<dbReference type="SUPFAM" id="SSF48403">
    <property type="entry name" value="Ankyrin repeat"/>
    <property type="match status" value="1"/>
</dbReference>
<feature type="compositionally biased region" description="Low complexity" evidence="4">
    <location>
        <begin position="42"/>
        <end position="54"/>
    </location>
</feature>
<dbReference type="Pfam" id="PF13857">
    <property type="entry name" value="Ank_5"/>
    <property type="match status" value="1"/>
</dbReference>
<feature type="compositionally biased region" description="Polar residues" evidence="4">
    <location>
        <begin position="275"/>
        <end position="286"/>
    </location>
</feature>
<dbReference type="Gene3D" id="4.10.240.10">
    <property type="entry name" value="Zn(2)-C6 fungal-type DNA-binding domain"/>
    <property type="match status" value="1"/>
</dbReference>
<dbReference type="Pfam" id="PF12796">
    <property type="entry name" value="Ank_2"/>
    <property type="match status" value="1"/>
</dbReference>
<dbReference type="PANTHER" id="PTHR24198">
    <property type="entry name" value="ANKYRIN REPEAT AND PROTEIN KINASE DOMAIN-CONTAINING PROTEIN"/>
    <property type="match status" value="1"/>
</dbReference>
<evidence type="ECO:0000259" key="5">
    <source>
        <dbReference type="PROSITE" id="PS50048"/>
    </source>
</evidence>
<dbReference type="Proteomes" id="UP000006671">
    <property type="component" value="Unassembled WGS sequence"/>
</dbReference>
<dbReference type="KEGG" id="ngr:NAEGRDRAFT_58686"/>
<dbReference type="VEuPathDB" id="AmoebaDB:NAEGRDRAFT_58686"/>
<dbReference type="InterPro" id="IPR001138">
    <property type="entry name" value="Zn2Cys6_DnaBD"/>
</dbReference>
<dbReference type="InterPro" id="IPR036864">
    <property type="entry name" value="Zn2-C6_fun-type_DNA-bd_sf"/>
</dbReference>
<feature type="domain" description="Zn(2)-C6 fungal-type" evidence="5">
    <location>
        <begin position="159"/>
        <end position="188"/>
    </location>
</feature>
<feature type="region of interest" description="Disordered" evidence="4">
    <location>
        <begin position="33"/>
        <end position="58"/>
    </location>
</feature>
<feature type="compositionally biased region" description="Low complexity" evidence="4">
    <location>
        <begin position="260"/>
        <end position="274"/>
    </location>
</feature>
<evidence type="ECO:0000256" key="3">
    <source>
        <dbReference type="PROSITE-ProRule" id="PRU00023"/>
    </source>
</evidence>
<feature type="compositionally biased region" description="Low complexity" evidence="4">
    <location>
        <begin position="197"/>
        <end position="218"/>
    </location>
</feature>
<feature type="repeat" description="ANK" evidence="3">
    <location>
        <begin position="530"/>
        <end position="562"/>
    </location>
</feature>
<name>D2VML5_NAEGR</name>
<dbReference type="InterPro" id="IPR036770">
    <property type="entry name" value="Ankyrin_rpt-contain_sf"/>
</dbReference>
<dbReference type="PANTHER" id="PTHR24198:SF165">
    <property type="entry name" value="ANKYRIN REPEAT-CONTAINING PROTEIN-RELATED"/>
    <property type="match status" value="1"/>
</dbReference>
<dbReference type="PROSITE" id="PS50088">
    <property type="entry name" value="ANK_REPEAT"/>
    <property type="match status" value="2"/>
</dbReference>
<dbReference type="OrthoDB" id="10264606at2759"/>
<keyword evidence="2 3" id="KW-0040">ANK repeat</keyword>
<dbReference type="AlphaFoldDB" id="D2VML5"/>
<evidence type="ECO:0000256" key="2">
    <source>
        <dbReference type="ARBA" id="ARBA00023043"/>
    </source>
</evidence>
<evidence type="ECO:0000256" key="1">
    <source>
        <dbReference type="ARBA" id="ARBA00022737"/>
    </source>
</evidence>
<evidence type="ECO:0000313" key="6">
    <source>
        <dbReference type="EMBL" id="EFC42005.1"/>
    </source>
</evidence>
<dbReference type="eggNOG" id="KOG4177">
    <property type="taxonomic scope" value="Eukaryota"/>
</dbReference>
<dbReference type="GO" id="GO:0000981">
    <property type="term" value="F:DNA-binding transcription factor activity, RNA polymerase II-specific"/>
    <property type="evidence" value="ECO:0007669"/>
    <property type="project" value="InterPro"/>
</dbReference>
<feature type="region of interest" description="Disordered" evidence="4">
    <location>
        <begin position="247"/>
        <end position="296"/>
    </location>
</feature>
<dbReference type="PROSITE" id="PS50297">
    <property type="entry name" value="ANK_REP_REGION"/>
    <property type="match status" value="2"/>
</dbReference>
<feature type="repeat" description="ANK" evidence="3">
    <location>
        <begin position="497"/>
        <end position="529"/>
    </location>
</feature>